<evidence type="ECO:0000256" key="4">
    <source>
        <dbReference type="SAM" id="MobiDB-lite"/>
    </source>
</evidence>
<keyword evidence="2" id="KW-0547">Nucleotide-binding</keyword>
<dbReference type="PROSITE" id="PS00211">
    <property type="entry name" value="ABC_TRANSPORTER_1"/>
    <property type="match status" value="1"/>
</dbReference>
<gene>
    <name evidence="6" type="ORF">KZC48_01265</name>
</gene>
<dbReference type="InterPro" id="IPR003439">
    <property type="entry name" value="ABC_transporter-like_ATP-bd"/>
</dbReference>
<evidence type="ECO:0000313" key="7">
    <source>
        <dbReference type="Proteomes" id="UP001172731"/>
    </source>
</evidence>
<dbReference type="InterPro" id="IPR017871">
    <property type="entry name" value="ABC_transporter-like_CS"/>
</dbReference>
<dbReference type="PANTHER" id="PTHR24220:SF685">
    <property type="entry name" value="ABC TRANSPORTER RELATED"/>
    <property type="match status" value="1"/>
</dbReference>
<proteinExistence type="predicted"/>
<comment type="caution">
    <text evidence="6">The sequence shown here is derived from an EMBL/GenBank/DDBJ whole genome shotgun (WGS) entry which is preliminary data.</text>
</comment>
<organism evidence="6 7">
    <name type="scientific">Microbacterium aurantiacum</name>
    <dbReference type="NCBI Taxonomy" id="162393"/>
    <lineage>
        <taxon>Bacteria</taxon>
        <taxon>Bacillati</taxon>
        <taxon>Actinomycetota</taxon>
        <taxon>Actinomycetes</taxon>
        <taxon>Micrococcales</taxon>
        <taxon>Microbacteriaceae</taxon>
        <taxon>Microbacterium</taxon>
    </lineage>
</organism>
<dbReference type="SUPFAM" id="SSF52540">
    <property type="entry name" value="P-loop containing nucleoside triphosphate hydrolases"/>
    <property type="match status" value="1"/>
</dbReference>
<feature type="domain" description="ABC transporter" evidence="5">
    <location>
        <begin position="12"/>
        <end position="252"/>
    </location>
</feature>
<dbReference type="InterPro" id="IPR003593">
    <property type="entry name" value="AAA+_ATPase"/>
</dbReference>
<dbReference type="PROSITE" id="PS50893">
    <property type="entry name" value="ABC_TRANSPORTER_2"/>
    <property type="match status" value="1"/>
</dbReference>
<dbReference type="Proteomes" id="UP001172731">
    <property type="component" value="Unassembled WGS sequence"/>
</dbReference>
<accession>A0ABT8FNX6</accession>
<sequence length="274" mass="28950">MRTTMNELGLAARVYRLTKTYGGGSAEVRALDGVDVAIRRGEFTAIMGPSGSGKSTLMHIMAGLDAPTGGEVWLGETEITGLSDLELTILRRRRVGFVFQSFNLVPTLTALGNILLPFDLDGRAPSALERGRIDDLVDRLGLSSRLHHRPHELSGGQQQRVAIARALATGPDLVFADEPTGNLDSRSGAEVLRLLADASRAHGQTIAMVTHDPVAAAHADRVLFLADGHLVADKPRQTAEQISAYMLAAESGEDTVTDAASPAAPATVSAGALR</sequence>
<evidence type="ECO:0000256" key="1">
    <source>
        <dbReference type="ARBA" id="ARBA00022448"/>
    </source>
</evidence>
<dbReference type="RefSeq" id="WP_301132059.1">
    <property type="nucleotide sequence ID" value="NZ_BAAAUQ010000002.1"/>
</dbReference>
<name>A0ABT8FNX6_9MICO</name>
<evidence type="ECO:0000259" key="5">
    <source>
        <dbReference type="PROSITE" id="PS50893"/>
    </source>
</evidence>
<keyword evidence="1" id="KW-0813">Transport</keyword>
<dbReference type="GO" id="GO:0005524">
    <property type="term" value="F:ATP binding"/>
    <property type="evidence" value="ECO:0007669"/>
    <property type="project" value="UniProtKB-KW"/>
</dbReference>
<dbReference type="EMBL" id="JAHWXI010000001">
    <property type="protein sequence ID" value="MDN4463033.1"/>
    <property type="molecule type" value="Genomic_DNA"/>
</dbReference>
<dbReference type="CDD" id="cd03255">
    <property type="entry name" value="ABC_MJ0796_LolCDE_FtsE"/>
    <property type="match status" value="1"/>
</dbReference>
<dbReference type="Gene3D" id="3.40.50.300">
    <property type="entry name" value="P-loop containing nucleotide triphosphate hydrolases"/>
    <property type="match status" value="1"/>
</dbReference>
<keyword evidence="7" id="KW-1185">Reference proteome</keyword>
<dbReference type="InterPro" id="IPR017911">
    <property type="entry name" value="MacB-like_ATP-bd"/>
</dbReference>
<feature type="region of interest" description="Disordered" evidence="4">
    <location>
        <begin position="255"/>
        <end position="274"/>
    </location>
</feature>
<keyword evidence="3 6" id="KW-0067">ATP-binding</keyword>
<dbReference type="SMART" id="SM00382">
    <property type="entry name" value="AAA"/>
    <property type="match status" value="1"/>
</dbReference>
<protein>
    <submittedName>
        <fullName evidence="6">ABC transporter ATP-binding protein</fullName>
    </submittedName>
</protein>
<dbReference type="InterPro" id="IPR027417">
    <property type="entry name" value="P-loop_NTPase"/>
</dbReference>
<evidence type="ECO:0000256" key="2">
    <source>
        <dbReference type="ARBA" id="ARBA00022741"/>
    </source>
</evidence>
<dbReference type="PANTHER" id="PTHR24220">
    <property type="entry name" value="IMPORT ATP-BINDING PROTEIN"/>
    <property type="match status" value="1"/>
</dbReference>
<feature type="compositionally biased region" description="Low complexity" evidence="4">
    <location>
        <begin position="257"/>
        <end position="274"/>
    </location>
</feature>
<reference evidence="6" key="1">
    <citation type="submission" date="2021-06" db="EMBL/GenBank/DDBJ databases">
        <title>Genome-based taxonomic framework of Microbacterium strains isolated from marine environment, the description of four new species and reclassification of four preexisting species.</title>
        <authorList>
            <person name="Lee S.D."/>
            <person name="Kim S.-M."/>
            <person name="Byeon Y.-S."/>
            <person name="Yang H.L."/>
            <person name="Kim I.S."/>
        </authorList>
    </citation>
    <scope>NUCLEOTIDE SEQUENCE</scope>
    <source>
        <strain evidence="6">KACC 20510</strain>
    </source>
</reference>
<dbReference type="Pfam" id="PF00005">
    <property type="entry name" value="ABC_tran"/>
    <property type="match status" value="1"/>
</dbReference>
<evidence type="ECO:0000313" key="6">
    <source>
        <dbReference type="EMBL" id="MDN4463033.1"/>
    </source>
</evidence>
<dbReference type="InterPro" id="IPR015854">
    <property type="entry name" value="ABC_transpr_LolD-like"/>
</dbReference>
<evidence type="ECO:0000256" key="3">
    <source>
        <dbReference type="ARBA" id="ARBA00022840"/>
    </source>
</evidence>